<comment type="caution">
    <text evidence="5">The sequence shown here is derived from an EMBL/GenBank/DDBJ whole genome shotgun (WGS) entry which is preliminary data.</text>
</comment>
<keyword evidence="3" id="KW-0804">Transcription</keyword>
<dbReference type="PANTHER" id="PTHR30265:SF4">
    <property type="entry name" value="KOW MOTIF FAMILY PROTEIN, EXPRESSED"/>
    <property type="match status" value="1"/>
</dbReference>
<protein>
    <submittedName>
        <fullName evidence="5">Transcription antitermination factor NusG</fullName>
    </submittedName>
</protein>
<dbReference type="InterPro" id="IPR008991">
    <property type="entry name" value="Translation_prot_SH3-like_sf"/>
</dbReference>
<dbReference type="Gene3D" id="3.30.70.940">
    <property type="entry name" value="NusG, N-terminal domain"/>
    <property type="match status" value="1"/>
</dbReference>
<evidence type="ECO:0000259" key="4">
    <source>
        <dbReference type="SMART" id="SM00739"/>
    </source>
</evidence>
<dbReference type="RefSeq" id="WP_183879485.1">
    <property type="nucleotide sequence ID" value="NZ_JACHCD010000002.1"/>
</dbReference>
<dbReference type="NCBIfam" id="NF033644">
    <property type="entry name" value="antiterm_UpxY"/>
    <property type="match status" value="1"/>
</dbReference>
<gene>
    <name evidence="5" type="ORF">HDE68_001003</name>
</gene>
<feature type="domain" description="KOW" evidence="4">
    <location>
        <begin position="115"/>
        <end position="142"/>
    </location>
</feature>
<evidence type="ECO:0000256" key="1">
    <source>
        <dbReference type="ARBA" id="ARBA00022814"/>
    </source>
</evidence>
<sequence>MINIRSFWCVLYTRTNFEKKIANELKRKGIAVFLPTVKLLKQWSDRKKIIDSPLFPSYLFVKIDYKEQLFDALSTDGALYVIKSGKEISMVRESLIEELKIISSYGDSVEVFSNIFEPGEKVVVNKGPFKGLICEIVKHNSKLKVLVRIDMLNRSILATLPLSDDSLVPNRTVVFENEMS</sequence>
<dbReference type="Pfam" id="PF02357">
    <property type="entry name" value="NusG"/>
    <property type="match status" value="1"/>
</dbReference>
<dbReference type="SMART" id="SM00739">
    <property type="entry name" value="KOW"/>
    <property type="match status" value="1"/>
</dbReference>
<dbReference type="GO" id="GO:0006354">
    <property type="term" value="P:DNA-templated transcription elongation"/>
    <property type="evidence" value="ECO:0007669"/>
    <property type="project" value="InterPro"/>
</dbReference>
<dbReference type="GO" id="GO:0031564">
    <property type="term" value="P:transcription antitermination"/>
    <property type="evidence" value="ECO:0007669"/>
    <property type="project" value="UniProtKB-KW"/>
</dbReference>
<dbReference type="AlphaFoldDB" id="A0A7W8ZJI6"/>
<dbReference type="Proteomes" id="UP000537204">
    <property type="component" value="Unassembled WGS sequence"/>
</dbReference>
<dbReference type="InterPro" id="IPR036735">
    <property type="entry name" value="NGN_dom_sf"/>
</dbReference>
<reference evidence="5 6" key="1">
    <citation type="submission" date="2020-08" db="EMBL/GenBank/DDBJ databases">
        <title>Genomic Encyclopedia of Type Strains, Phase IV (KMG-V): Genome sequencing to study the core and pangenomes of soil and plant-associated prokaryotes.</title>
        <authorList>
            <person name="Whitman W."/>
        </authorList>
    </citation>
    <scope>NUCLEOTIDE SEQUENCE [LARGE SCALE GENOMIC DNA]</scope>
    <source>
        <strain evidence="5 6">S3M1</strain>
    </source>
</reference>
<dbReference type="SUPFAM" id="SSF82679">
    <property type="entry name" value="N-utilization substance G protein NusG, N-terminal domain"/>
    <property type="match status" value="1"/>
</dbReference>
<dbReference type="InterPro" id="IPR005824">
    <property type="entry name" value="KOW"/>
</dbReference>
<proteinExistence type="predicted"/>
<dbReference type="InterPro" id="IPR043425">
    <property type="entry name" value="NusG-like"/>
</dbReference>
<evidence type="ECO:0000313" key="5">
    <source>
        <dbReference type="EMBL" id="MBB5635118.1"/>
    </source>
</evidence>
<evidence type="ECO:0000256" key="2">
    <source>
        <dbReference type="ARBA" id="ARBA00023015"/>
    </source>
</evidence>
<dbReference type="PANTHER" id="PTHR30265">
    <property type="entry name" value="RHO-INTERACTING TRANSCRIPTION TERMINATION FACTOR NUSG"/>
    <property type="match status" value="1"/>
</dbReference>
<accession>A0A7W8ZJI6</accession>
<dbReference type="EMBL" id="JACHCE010000001">
    <property type="protein sequence ID" value="MBB5635118.1"/>
    <property type="molecule type" value="Genomic_DNA"/>
</dbReference>
<keyword evidence="2" id="KW-0805">Transcription regulation</keyword>
<organism evidence="5 6">
    <name type="scientific">Pedobacter cryoconitis</name>
    <dbReference type="NCBI Taxonomy" id="188932"/>
    <lineage>
        <taxon>Bacteria</taxon>
        <taxon>Pseudomonadati</taxon>
        <taxon>Bacteroidota</taxon>
        <taxon>Sphingobacteriia</taxon>
        <taxon>Sphingobacteriales</taxon>
        <taxon>Sphingobacteriaceae</taxon>
        <taxon>Pedobacter</taxon>
    </lineage>
</organism>
<name>A0A7W8ZJI6_9SPHI</name>
<keyword evidence="1" id="KW-0889">Transcription antitermination</keyword>
<dbReference type="InterPro" id="IPR006645">
    <property type="entry name" value="NGN-like_dom"/>
</dbReference>
<evidence type="ECO:0000256" key="3">
    <source>
        <dbReference type="ARBA" id="ARBA00023163"/>
    </source>
</evidence>
<dbReference type="SUPFAM" id="SSF50104">
    <property type="entry name" value="Translation proteins SH3-like domain"/>
    <property type="match status" value="1"/>
</dbReference>
<evidence type="ECO:0000313" key="6">
    <source>
        <dbReference type="Proteomes" id="UP000537204"/>
    </source>
</evidence>